<keyword evidence="3" id="KW-1185">Reference proteome</keyword>
<gene>
    <name evidence="2" type="ORF">Ciccas_013493</name>
</gene>
<dbReference type="AlphaFoldDB" id="A0ABD2PKE6"/>
<evidence type="ECO:0000256" key="1">
    <source>
        <dbReference type="SAM" id="MobiDB-lite"/>
    </source>
</evidence>
<reference evidence="2 3" key="1">
    <citation type="submission" date="2024-11" db="EMBL/GenBank/DDBJ databases">
        <title>Adaptive evolution of stress response genes in parasites aligns with host niche diversity.</title>
        <authorList>
            <person name="Hahn C."/>
            <person name="Resl P."/>
        </authorList>
    </citation>
    <scope>NUCLEOTIDE SEQUENCE [LARGE SCALE GENOMIC DNA]</scope>
    <source>
        <strain evidence="2">EGGRZ-B1_66</strain>
        <tissue evidence="2">Body</tissue>
    </source>
</reference>
<feature type="compositionally biased region" description="Low complexity" evidence="1">
    <location>
        <begin position="32"/>
        <end position="55"/>
    </location>
</feature>
<evidence type="ECO:0000313" key="2">
    <source>
        <dbReference type="EMBL" id="KAL3307982.1"/>
    </source>
</evidence>
<sequence>MMASLQDALTNSAFGNQFYTSLINGTASCTRSGSEQSVGGSDSSSFPGDSVSTVSTVADLTRRSRDANNNSGSAGLVPNVTIDHIPKSPRNFDMQAFSTAAVSMMCGGQNEDGQVAVGNSPTTEERGNLDYSSEFNLQSYQNHFGLNSLSSSNRSASPYHHYSNMMVGMTHPGFQAAAAAALALGSGATGSSIS</sequence>
<evidence type="ECO:0000313" key="3">
    <source>
        <dbReference type="Proteomes" id="UP001626550"/>
    </source>
</evidence>
<feature type="region of interest" description="Disordered" evidence="1">
    <location>
        <begin position="30"/>
        <end position="75"/>
    </location>
</feature>
<feature type="non-terminal residue" evidence="2">
    <location>
        <position position="194"/>
    </location>
</feature>
<dbReference type="Proteomes" id="UP001626550">
    <property type="component" value="Unassembled WGS sequence"/>
</dbReference>
<dbReference type="EMBL" id="JBJKFK010006094">
    <property type="protein sequence ID" value="KAL3307982.1"/>
    <property type="molecule type" value="Genomic_DNA"/>
</dbReference>
<name>A0ABD2PKE6_9PLAT</name>
<comment type="caution">
    <text evidence="2">The sequence shown here is derived from an EMBL/GenBank/DDBJ whole genome shotgun (WGS) entry which is preliminary data.</text>
</comment>
<protein>
    <submittedName>
        <fullName evidence="2">Uncharacterized protein</fullName>
    </submittedName>
</protein>
<accession>A0ABD2PKE6</accession>
<proteinExistence type="predicted"/>
<organism evidence="2 3">
    <name type="scientific">Cichlidogyrus casuarinus</name>
    <dbReference type="NCBI Taxonomy" id="1844966"/>
    <lineage>
        <taxon>Eukaryota</taxon>
        <taxon>Metazoa</taxon>
        <taxon>Spiralia</taxon>
        <taxon>Lophotrochozoa</taxon>
        <taxon>Platyhelminthes</taxon>
        <taxon>Monogenea</taxon>
        <taxon>Monopisthocotylea</taxon>
        <taxon>Dactylogyridea</taxon>
        <taxon>Ancyrocephalidae</taxon>
        <taxon>Cichlidogyrus</taxon>
    </lineage>
</organism>